<proteinExistence type="predicted"/>
<dbReference type="EMBL" id="JARKIK010000038">
    <property type="protein sequence ID" value="KAK8739052.1"/>
    <property type="molecule type" value="Genomic_DNA"/>
</dbReference>
<comment type="caution">
    <text evidence="1">The sequence shown here is derived from an EMBL/GenBank/DDBJ whole genome shotgun (WGS) entry which is preliminary data.</text>
</comment>
<name>A0AAW0X3S5_CHEQU</name>
<reference evidence="1 2" key="1">
    <citation type="journal article" date="2024" name="BMC Genomics">
        <title>Genome assembly of redclaw crayfish (Cherax quadricarinatus) provides insights into its immune adaptation and hypoxia tolerance.</title>
        <authorList>
            <person name="Liu Z."/>
            <person name="Zheng J."/>
            <person name="Li H."/>
            <person name="Fang K."/>
            <person name="Wang S."/>
            <person name="He J."/>
            <person name="Zhou D."/>
            <person name="Weng S."/>
            <person name="Chi M."/>
            <person name="Gu Z."/>
            <person name="He J."/>
            <person name="Li F."/>
            <person name="Wang M."/>
        </authorList>
    </citation>
    <scope>NUCLEOTIDE SEQUENCE [LARGE SCALE GENOMIC DNA]</scope>
    <source>
        <strain evidence="1">ZL_2023a</strain>
    </source>
</reference>
<evidence type="ECO:0000313" key="1">
    <source>
        <dbReference type="EMBL" id="KAK8739052.1"/>
    </source>
</evidence>
<keyword evidence="2" id="KW-1185">Reference proteome</keyword>
<dbReference type="AlphaFoldDB" id="A0AAW0X3S5"/>
<protein>
    <submittedName>
        <fullName evidence="1">Uncharacterized protein</fullName>
    </submittedName>
</protein>
<evidence type="ECO:0000313" key="2">
    <source>
        <dbReference type="Proteomes" id="UP001445076"/>
    </source>
</evidence>
<organism evidence="1 2">
    <name type="scientific">Cherax quadricarinatus</name>
    <name type="common">Australian red claw crayfish</name>
    <dbReference type="NCBI Taxonomy" id="27406"/>
    <lineage>
        <taxon>Eukaryota</taxon>
        <taxon>Metazoa</taxon>
        <taxon>Ecdysozoa</taxon>
        <taxon>Arthropoda</taxon>
        <taxon>Crustacea</taxon>
        <taxon>Multicrustacea</taxon>
        <taxon>Malacostraca</taxon>
        <taxon>Eumalacostraca</taxon>
        <taxon>Eucarida</taxon>
        <taxon>Decapoda</taxon>
        <taxon>Pleocyemata</taxon>
        <taxon>Astacidea</taxon>
        <taxon>Parastacoidea</taxon>
        <taxon>Parastacidae</taxon>
        <taxon>Cherax</taxon>
    </lineage>
</organism>
<sequence length="199" mass="22972">GFIGIVNTALVELVREAGVLRDVYNINSLHSIDLRRYMTGYSKVLPMGYHTSAVSHTISTPYNVKDNFWKYTKQFDTEFREKLENKQVFKDIVMRRMILPENVSLDELSAAPPTPQYDYLFSNMYLPKFVNFGVGRHVQITGAKIVLPLVASDFLFFSGIGNLREKVQFDIWHSTHCMTNDTAQKCFDKTISIFREKIN</sequence>
<gene>
    <name evidence="1" type="ORF">OTU49_003812</name>
</gene>
<feature type="non-terminal residue" evidence="1">
    <location>
        <position position="1"/>
    </location>
</feature>
<dbReference type="Proteomes" id="UP001445076">
    <property type="component" value="Unassembled WGS sequence"/>
</dbReference>
<accession>A0AAW0X3S5</accession>